<feature type="region of interest" description="Disordered" evidence="1">
    <location>
        <begin position="62"/>
        <end position="87"/>
    </location>
</feature>
<gene>
    <name evidence="2" type="ORF">SAMN06265355_102232</name>
</gene>
<dbReference type="EMBL" id="FZNP01000002">
    <property type="protein sequence ID" value="SNR36609.1"/>
    <property type="molecule type" value="Genomic_DNA"/>
</dbReference>
<dbReference type="AlphaFoldDB" id="A0A238VSY0"/>
<name>A0A238VSY0_9ACTN</name>
<reference evidence="3" key="1">
    <citation type="submission" date="2017-06" db="EMBL/GenBank/DDBJ databases">
        <authorList>
            <person name="Varghese N."/>
            <person name="Submissions S."/>
        </authorList>
    </citation>
    <scope>NUCLEOTIDE SEQUENCE [LARGE SCALE GENOMIC DNA]</scope>
    <source>
        <strain evidence="3">DSM 44485</strain>
    </source>
</reference>
<proteinExistence type="predicted"/>
<evidence type="ECO:0000256" key="1">
    <source>
        <dbReference type="SAM" id="MobiDB-lite"/>
    </source>
</evidence>
<evidence type="ECO:0000313" key="3">
    <source>
        <dbReference type="Proteomes" id="UP000198420"/>
    </source>
</evidence>
<dbReference type="Proteomes" id="UP000198420">
    <property type="component" value="Unassembled WGS sequence"/>
</dbReference>
<evidence type="ECO:0000313" key="2">
    <source>
        <dbReference type="EMBL" id="SNR36609.1"/>
    </source>
</evidence>
<keyword evidence="3" id="KW-1185">Reference proteome</keyword>
<sequence>MVSRMDSRIRAACGASGPVKWLLAFLGAREKALRTHSGVASGPAEWLLVFLEVERAGLAARQRPAALPSRRGRTEEPPFGRLSARSA</sequence>
<accession>A0A238VSY0</accession>
<protein>
    <submittedName>
        <fullName evidence="2">Uncharacterized protein</fullName>
    </submittedName>
</protein>
<organism evidence="2 3">
    <name type="scientific">Actinomadura mexicana</name>
    <dbReference type="NCBI Taxonomy" id="134959"/>
    <lineage>
        <taxon>Bacteria</taxon>
        <taxon>Bacillati</taxon>
        <taxon>Actinomycetota</taxon>
        <taxon>Actinomycetes</taxon>
        <taxon>Streptosporangiales</taxon>
        <taxon>Thermomonosporaceae</taxon>
        <taxon>Actinomadura</taxon>
    </lineage>
</organism>